<dbReference type="Pfam" id="PF01833">
    <property type="entry name" value="TIG"/>
    <property type="match status" value="5"/>
</dbReference>
<evidence type="ECO:0000256" key="4">
    <source>
        <dbReference type="ARBA" id="ARBA00022475"/>
    </source>
</evidence>
<feature type="domain" description="G8" evidence="14">
    <location>
        <begin position="1764"/>
        <end position="1888"/>
    </location>
</feature>
<proteinExistence type="predicted"/>
<keyword evidence="6" id="KW-0732">Signal</keyword>
<dbReference type="SMART" id="SM00758">
    <property type="entry name" value="PA14"/>
    <property type="match status" value="1"/>
</dbReference>
<dbReference type="CDD" id="cd00102">
    <property type="entry name" value="IPT"/>
    <property type="match status" value="1"/>
</dbReference>
<dbReference type="InterPro" id="IPR037524">
    <property type="entry name" value="PA14/GLEYA"/>
</dbReference>
<dbReference type="Proteomes" id="UP000039865">
    <property type="component" value="Unassembled WGS sequence"/>
</dbReference>
<keyword evidence="7" id="KW-0677">Repeat</keyword>
<dbReference type="PANTHER" id="PTHR46769:SF2">
    <property type="entry name" value="FIBROCYSTIN-L ISOFORM 2 PRECURSOR-RELATED"/>
    <property type="match status" value="1"/>
</dbReference>
<dbReference type="OMA" id="LANWAND"/>
<dbReference type="InterPro" id="IPR019316">
    <property type="entry name" value="G8_domain"/>
</dbReference>
<dbReference type="Pfam" id="PF24606">
    <property type="entry name" value="CEMIP_beta-hel"/>
    <property type="match status" value="1"/>
</dbReference>
<dbReference type="PANTHER" id="PTHR46769">
    <property type="entry name" value="POLYCYSTIC KIDNEY AND HEPATIC DISEASE 1 (AUTOSOMAL RECESSIVE)-LIKE 1"/>
    <property type="match status" value="1"/>
</dbReference>
<dbReference type="InterPro" id="IPR002909">
    <property type="entry name" value="IPT_dom"/>
</dbReference>
<dbReference type="SUPFAM" id="SSF56988">
    <property type="entry name" value="Anthrax protective antigen"/>
    <property type="match status" value="1"/>
</dbReference>
<evidence type="ECO:0000256" key="5">
    <source>
        <dbReference type="ARBA" id="ARBA00022692"/>
    </source>
</evidence>
<comment type="subcellular location">
    <subcellularLocation>
        <location evidence="2">Cell membrane</location>
    </subcellularLocation>
    <subcellularLocation>
        <location evidence="3">Cell projection</location>
    </subcellularLocation>
    <subcellularLocation>
        <location evidence="1">Membrane</location>
        <topology evidence="1">Single-pass membrane protein</topology>
    </subcellularLocation>
</comment>
<protein>
    <submittedName>
        <fullName evidence="16">Ipt tig domain containing protein</fullName>
    </submittedName>
</protein>
<dbReference type="InterPro" id="IPR013783">
    <property type="entry name" value="Ig-like_fold"/>
</dbReference>
<sequence length="3749" mass="415287">MRKRNNHSSASQYFMKDSNSYIKTLKSLSPLILASFLVFQYFSGVNGASFAGGVETMFWGSSMPEAPQSLQILVNNSRFDFQSSLKYKSQGDAFSSQTVSGKLQYTLPSPNDIFGVSFNSLQPYESLTFDLGLMDTTADNALDKYYLCSSTGLSACRVTMSRAFTPFLYYLSPRVIYDGASVAFFVDPRSAQNYKTSNELFYSEAKIDGRSVYFEWIDESVVLSAYTKNQVRGIAKQNKPIASADVNFKFKAGNCQQDEGLIYKCDIDNTNCYKAKVVPVINTLSALEGYVTGGQTLKLSGYGFESKNIDISIDGVGCKVINNTVDEVYCITGQNQNPSTDAQYSGSPGLKRQYYNTTTPLNYNLLQSTTPYMVLPATEFETPLGQRDGNSANIIKGYFKPPATGNYRFYLSCDDNCFLNLSSVNKDPSQSQTIISLPQVTYYRNYKVSAWLNLKAGEYYYLEGQHLQYGGGDHFTVSFETDANSIQNHQHSIREIQRLQILPVNIRDVIQVNLTQLTDSIAIFNYLEPYKNKLIPTGDIPIKGTANQIASALSVYYNQIFNAPVSVVITDFDANDNVVNDISLAVKRQLNITTLKAISTPSTRYLSFKQSKGTIRYPTSLQLSNAPLKGSFRIRCNLQTGRINETNQIPVSFRPSQIYAQIITACPNYRDKIEIWDGDFNSDFYSDGRDINIRFTSYIGDPPQFELISDPEVPLEGNSITIKSTTTRPYSTNLFYEPIPFEFLSYQETKPSIRLTVDGLPAVCNTNTLDCTYAYIQPTPLITSFSLQGQTLTITGTGLTTNSVKTVSFGLQDCITKTITDTQIVCDLAAVVSGDWKPVVIDSKGIIPGDPTQSSHSVDLRVDSVNPQTMINPEGENILTITGTNFPPNLKDGSTIDITLSDGTKCRVLSSTSTQIKCLTDKFTGSSISVTGQVVVNGKTDNSLSLTVTTAPAFITAVSPMRTSPVLKANLTIQVSNTFIGTLNANDLRVQIVDVTNSSNIRKLNVITVDNTLKTITVRYGGAYSARYHVEVRSLAMGKFNSDNIFVDAYGIITDFSPKSGSIYGGSLITVTGSVFSDDGLDNPIRIGKTDCIVQTSSPTQITCRLNPKREDADNIDDTKEAFLVFLKTSEEAKCQTSDGKCEFQWIKTDLPTAFSNIMIYNEVLNDYELVISGIRLPTSTSDVIFKIDGIQQQILSSSAEEIRVRISGMNDSTSSNIELYFPIGTPEGFYSAFGSGLSLNPTFLSVNPKVGSPAGSLITANIRGIGVNSKATLTLPNGQEICNQVKITSYGVLKCWTKAQTVNVVALTAKINSQTYQCLGVKDCNYQTIDSMPAVTSVAISQDLLSLNIIGTDFFTSNYVGKVIFANVEATSVVIISDTTITATWSSGVPVTQNSLIPIVWFERIEDSHWAMIAKTAIVQNPVLITQLDSNFECSFAGGCDVSISQTGILSAMKSSTSNLTICGIEAKLSLSSTNSKAQFSLPALSTTYSIDHYNIAKENYLKGTLFSSSNNELLTSQAFDMNNVLGYTDTSKNPCFIGTAFTAGHIGFLSEVKYFMNRFNSVNYIGLLNFQGSMDGVTYTNIFTVGNEIHEGWNYHSYPEGKELKYRYYRFYGTGAKACVIGEIGFRGVEVIDNNQNSYSQCPVQLTLNGGTPINLGGQITYTSTKTPLLTSIYPRWGQVQGGETITFTGSNFISDTSKISIILDNVLCVVTSATSTQIQCTTGKRPGLYPSPTIEFNIQGYGNVATQGLIFRYVNRWSNTQTWGDEFIPMESDTIYIPPGLNLLVDVDSTPLLAAVVVEGSLIFPSNSDPNHIRTFDAHYIMIRGGYMEVGTEEFPYTSKLIITMHSNKESPEIPIYGNKVIAVRHGILDLHGVPRNPTWTELETTALAGQDYITLHTSVDWQVGEKIVVAPSGYDNDEAEERLILSIDRTIPDRPVLKLDQPLLYKHYAAIETYGNEFIEMRSEVALITRNVIYRGDPETSKTNQFGAHIMLHSHGDESVIGRIEYIQLNDVGQAFQLGRYPIHFHMIGTVHNSYIKGNSISNTYNRAVTFHGVHYLRVTQNVAYNTMGHTFFIEDAIETKNYIEKNIAIKTKASFSLLITDQTPASFWITNPDNIFRGNHAAGSDRYGYWFDTKPNPLGPSFTTTVCPENSQLGEFSNNVAHSNGRYGVRIFHNLIPRLNPCQSLFYNSSNPSDPYASNPLITANFINITSWKNQRNGAIAEKVGDVRFINFKVADNLLAGIEFSLTSSVADGYAQINNALVIGHSGNADQITLDSNQHGIITPRTENFQVHNVSFYNFDLNNQAALGSCSHCFHPASTDSGARTITFSKLKFDQTVKNKIRYQFPFRDIFYDLDGTLTNLGPKTWATPYFEHNMQPECKLDMSVYDGILCDSTVQVRRLALWNAVPSRIFEIMEMKVLKYDDSLILSKNETELGDYLLNNSAYGFVPFKPKLDPANGWAVPYVTGHKYKIHWRYGLDFEQMQIDLSSRWLSTDKGVYFIFNFTDVRAKVDVITGGDYILNQTLTSKSNALWQTGDNVIYNDTAVRQIHLFVNGVNSTKKSIKLIGHRCDGSCLGAIEDKPIEDTVRRWSDPNSWDTGKVPVNNDTVVVKSGWNMLFDIAESPILSMLQINGRLTFENNVKDLHLRSKYIFVRAGELIIGSKEEPFVNNAKITLYGEKVNQHIVYDNEIEAGNKILANTNIIQMYGKPRPARLTRLLQSAKKGDTSIYVPSELDWQAGDRIGLAPTGMNSLSSDYAIIVSYDISSGQVQLDRALSYSHFGASTSTAPKYDGILDVRGEVVLLSSNVKIVGDDTESWGGQVVTSDFVEENDVQRAGSTIMDNVEIYNCSQYDTEKAAMRFEMSLQGYSEITNSAIYHGYGWGVAFQAAANVLFKKNIVFGFVKMGLNINSCNNITIDGNIVANVAIRAVVSLDMAVDICAGLSACAYIEGDVCSDITVVNNIVAGVFNTGYATFGHRCGDYANSKFKHNIAHSVKGTGAIIFPDTSDSEQNNCMEGSYFYSYKVQLDGAISYFKYNTVIYSNMVFVDNGIGPSVMVGKEGDQLEAKLKNISIFGEGDSKDCNVENYCNLPASISSTGAIADECVDRAGLVLSYFSLSGKTPFPKSASALPIHKVKSDASWGGQSTYDNLRFYDYKGTKTYCGKKQMLIGLNKNGADYHPRAKFTNTRFENVHQDTLAYLFSPPLGWANLDDCGDWPCTAPSNALLQFDNTVYAGTMRPTIQEKSFQLVANNPNAVQNYDSCKLVSAWNAYRCTNDNLGVLLFESLDEDKWRRMVSPIYLKSMTFNSTNKVNTFMDHIWDGFYTGQLRMGRWPSIIQVGSNQKYEIAYSGTPPQEQKIVLKADYSGVVLRIDYTKPGAYAILDSNKNQIGANKWDDTLGKQALVKRTKCGENRYEGVVNILEFYITAGCTLYIKPLDSIRVNVRLDWTLEQFFADGGTTKFIDRLTASLGIHASNVKIVSVYRGSVIIDFLIANNYEPNTQILGGLTAVQTKLQNLIKNKLINLGAPILSSTINTIQIINDQTNNNNNNNNNQNTGNNSTPNISQGTYQNGTKIIIIEESSSNQADQTKLIIIIGVIIGVIIIGGIASYFIYRRIKAKQDLKVVERTNEYIQNSSSDQTHGNAASQQDMIHLESQYHPKVDIENLYGIVNNQKMNKINDDNEVSLQIENNDTQNEDEQYVDTNQSNIMQNHNTVQEGTPLHDVQDPEIRIKKNTPKNLDHIRNGVQ</sequence>
<dbReference type="PROSITE" id="PS51820">
    <property type="entry name" value="PA14"/>
    <property type="match status" value="1"/>
</dbReference>
<accession>A0A078B614</accession>
<feature type="region of interest" description="Disordered" evidence="12">
    <location>
        <begin position="3547"/>
        <end position="3567"/>
    </location>
</feature>
<feature type="domain" description="G8" evidence="14">
    <location>
        <begin position="2598"/>
        <end position="2723"/>
    </location>
</feature>
<evidence type="ECO:0000256" key="7">
    <source>
        <dbReference type="ARBA" id="ARBA00022737"/>
    </source>
</evidence>
<evidence type="ECO:0000259" key="14">
    <source>
        <dbReference type="PROSITE" id="PS51484"/>
    </source>
</evidence>
<dbReference type="SUPFAM" id="SSF81296">
    <property type="entry name" value="E set domains"/>
    <property type="match status" value="5"/>
</dbReference>
<dbReference type="OrthoDB" id="446578at2759"/>
<organism evidence="16 17">
    <name type="scientific">Stylonychia lemnae</name>
    <name type="common">Ciliate</name>
    <dbReference type="NCBI Taxonomy" id="5949"/>
    <lineage>
        <taxon>Eukaryota</taxon>
        <taxon>Sar</taxon>
        <taxon>Alveolata</taxon>
        <taxon>Ciliophora</taxon>
        <taxon>Intramacronucleata</taxon>
        <taxon>Spirotrichea</taxon>
        <taxon>Stichotrichia</taxon>
        <taxon>Sporadotrichida</taxon>
        <taxon>Oxytrichidae</taxon>
        <taxon>Stylonychinae</taxon>
        <taxon>Stylonychia</taxon>
    </lineage>
</organism>
<reference evidence="16 17" key="1">
    <citation type="submission" date="2014-06" db="EMBL/GenBank/DDBJ databases">
        <authorList>
            <person name="Swart Estienne"/>
        </authorList>
    </citation>
    <scope>NUCLEOTIDE SEQUENCE [LARGE SCALE GENOMIC DNA]</scope>
    <source>
        <strain evidence="16 17">130c</strain>
    </source>
</reference>
<dbReference type="Pfam" id="PF10162">
    <property type="entry name" value="G8"/>
    <property type="match status" value="2"/>
</dbReference>
<dbReference type="InterPro" id="IPR011658">
    <property type="entry name" value="PA14_dom"/>
</dbReference>
<dbReference type="CDD" id="cd00603">
    <property type="entry name" value="IPT_PCSR"/>
    <property type="match status" value="3"/>
</dbReference>
<keyword evidence="8 13" id="KW-1133">Transmembrane helix</keyword>
<dbReference type="InterPro" id="IPR055401">
    <property type="entry name" value="CEMIP_beta-hel_dom"/>
</dbReference>
<dbReference type="SMART" id="SM00710">
    <property type="entry name" value="PbH1"/>
    <property type="match status" value="10"/>
</dbReference>
<dbReference type="GO" id="GO:0042995">
    <property type="term" value="C:cell projection"/>
    <property type="evidence" value="ECO:0007669"/>
    <property type="project" value="UniProtKB-SubCell"/>
</dbReference>
<dbReference type="PROSITE" id="PS51484">
    <property type="entry name" value="G8"/>
    <property type="match status" value="2"/>
</dbReference>
<dbReference type="InterPro" id="IPR012334">
    <property type="entry name" value="Pectin_lyas_fold"/>
</dbReference>
<dbReference type="InterPro" id="IPR052387">
    <property type="entry name" value="Fibrocystin"/>
</dbReference>
<dbReference type="InterPro" id="IPR011050">
    <property type="entry name" value="Pectin_lyase_fold/virulence"/>
</dbReference>
<dbReference type="SMART" id="SM01225">
    <property type="entry name" value="G8"/>
    <property type="match status" value="2"/>
</dbReference>
<keyword evidence="17" id="KW-1185">Reference proteome</keyword>
<dbReference type="SMART" id="SM00429">
    <property type="entry name" value="IPT"/>
    <property type="match status" value="3"/>
</dbReference>
<dbReference type="InterPro" id="IPR006626">
    <property type="entry name" value="PbH1"/>
</dbReference>
<evidence type="ECO:0000313" key="16">
    <source>
        <dbReference type="EMBL" id="CDW88938.1"/>
    </source>
</evidence>
<evidence type="ECO:0000256" key="13">
    <source>
        <dbReference type="SAM" id="Phobius"/>
    </source>
</evidence>
<evidence type="ECO:0000256" key="3">
    <source>
        <dbReference type="ARBA" id="ARBA00004316"/>
    </source>
</evidence>
<keyword evidence="11" id="KW-0966">Cell projection</keyword>
<evidence type="ECO:0000256" key="2">
    <source>
        <dbReference type="ARBA" id="ARBA00004236"/>
    </source>
</evidence>
<evidence type="ECO:0000256" key="12">
    <source>
        <dbReference type="SAM" id="MobiDB-lite"/>
    </source>
</evidence>
<evidence type="ECO:0000256" key="10">
    <source>
        <dbReference type="ARBA" id="ARBA00023180"/>
    </source>
</evidence>
<feature type="transmembrane region" description="Helical" evidence="13">
    <location>
        <begin position="3593"/>
        <end position="3615"/>
    </location>
</feature>
<evidence type="ECO:0000256" key="8">
    <source>
        <dbReference type="ARBA" id="ARBA00022989"/>
    </source>
</evidence>
<evidence type="ECO:0000259" key="15">
    <source>
        <dbReference type="PROSITE" id="PS51820"/>
    </source>
</evidence>
<dbReference type="Gene3D" id="2.60.120.260">
    <property type="entry name" value="Galactose-binding domain-like"/>
    <property type="match status" value="1"/>
</dbReference>
<feature type="domain" description="PA14" evidence="15">
    <location>
        <begin position="345"/>
        <end position="493"/>
    </location>
</feature>
<evidence type="ECO:0000256" key="6">
    <source>
        <dbReference type="ARBA" id="ARBA00022729"/>
    </source>
</evidence>
<dbReference type="InterPro" id="IPR014756">
    <property type="entry name" value="Ig_E-set"/>
</dbReference>
<dbReference type="InParanoid" id="A0A078B614"/>
<gene>
    <name evidence="16" type="primary">Contig9356.g10007</name>
    <name evidence="16" type="ORF">STYLEM_18065</name>
</gene>
<evidence type="ECO:0000313" key="17">
    <source>
        <dbReference type="Proteomes" id="UP000039865"/>
    </source>
</evidence>
<dbReference type="EMBL" id="CCKQ01017056">
    <property type="protein sequence ID" value="CDW88938.1"/>
    <property type="molecule type" value="Genomic_DNA"/>
</dbReference>
<dbReference type="Gene3D" id="2.60.40.10">
    <property type="entry name" value="Immunoglobulins"/>
    <property type="match status" value="4"/>
</dbReference>
<keyword evidence="9 13" id="KW-0472">Membrane</keyword>
<dbReference type="Pfam" id="PF07691">
    <property type="entry name" value="PA14"/>
    <property type="match status" value="1"/>
</dbReference>
<dbReference type="Gene3D" id="2.60.120.1560">
    <property type="match status" value="1"/>
</dbReference>
<evidence type="ECO:0000256" key="1">
    <source>
        <dbReference type="ARBA" id="ARBA00004167"/>
    </source>
</evidence>
<keyword evidence="5 13" id="KW-0812">Transmembrane</keyword>
<evidence type="ECO:0000256" key="11">
    <source>
        <dbReference type="ARBA" id="ARBA00023273"/>
    </source>
</evidence>
<feature type="compositionally biased region" description="Low complexity" evidence="12">
    <location>
        <begin position="3547"/>
        <end position="3566"/>
    </location>
</feature>
<keyword evidence="10" id="KW-0325">Glycoprotein</keyword>
<evidence type="ECO:0000256" key="9">
    <source>
        <dbReference type="ARBA" id="ARBA00023136"/>
    </source>
</evidence>
<name>A0A078B614_STYLE</name>
<dbReference type="GO" id="GO:0005886">
    <property type="term" value="C:plasma membrane"/>
    <property type="evidence" value="ECO:0007669"/>
    <property type="project" value="UniProtKB-SubCell"/>
</dbReference>
<dbReference type="Gene3D" id="2.160.20.10">
    <property type="entry name" value="Single-stranded right-handed beta-helix, Pectin lyase-like"/>
    <property type="match status" value="2"/>
</dbReference>
<keyword evidence="4" id="KW-1003">Cell membrane</keyword>
<dbReference type="SUPFAM" id="SSF51126">
    <property type="entry name" value="Pectin lyase-like"/>
    <property type="match status" value="2"/>
</dbReference>